<accession>C1MNY1</accession>
<dbReference type="Proteomes" id="UP000001876">
    <property type="component" value="Unassembled WGS sequence"/>
</dbReference>
<sequence>MSFRLCADTTGVRETAARPVAVETNSGRNPSPSKVAIRRGRRDREGRARRHVRARFAGGTKGFEEALEPFGLKPADPAFWTDALDAHLGSLMDEAEALAKKLAYAN</sequence>
<proteinExistence type="predicted"/>
<dbReference type="RefSeq" id="XP_003056723.1">
    <property type="nucleotide sequence ID" value="XM_003056677.1"/>
</dbReference>
<evidence type="ECO:0000313" key="3">
    <source>
        <dbReference type="Proteomes" id="UP000001876"/>
    </source>
</evidence>
<organism evidence="3">
    <name type="scientific">Micromonas pusilla (strain CCMP1545)</name>
    <name type="common">Picoplanktonic green alga</name>
    <dbReference type="NCBI Taxonomy" id="564608"/>
    <lineage>
        <taxon>Eukaryota</taxon>
        <taxon>Viridiplantae</taxon>
        <taxon>Chlorophyta</taxon>
        <taxon>Mamiellophyceae</taxon>
        <taxon>Mamiellales</taxon>
        <taxon>Mamiellaceae</taxon>
        <taxon>Micromonas</taxon>
    </lineage>
</organism>
<dbReference type="AlphaFoldDB" id="C1MNY1"/>
<feature type="region of interest" description="Disordered" evidence="1">
    <location>
        <begin position="23"/>
        <end position="49"/>
    </location>
</feature>
<evidence type="ECO:0000313" key="2">
    <source>
        <dbReference type="EMBL" id="EEH58368.1"/>
    </source>
</evidence>
<feature type="compositionally biased region" description="Basic residues" evidence="1">
    <location>
        <begin position="36"/>
        <end position="49"/>
    </location>
</feature>
<feature type="compositionally biased region" description="Polar residues" evidence="1">
    <location>
        <begin position="23"/>
        <end position="32"/>
    </location>
</feature>
<reference evidence="2 3" key="1">
    <citation type="journal article" date="2009" name="Science">
        <title>Green evolution and dynamic adaptations revealed by genomes of the marine picoeukaryotes Micromonas.</title>
        <authorList>
            <person name="Worden A.Z."/>
            <person name="Lee J.H."/>
            <person name="Mock T."/>
            <person name="Rouze P."/>
            <person name="Simmons M.P."/>
            <person name="Aerts A.L."/>
            <person name="Allen A.E."/>
            <person name="Cuvelier M.L."/>
            <person name="Derelle E."/>
            <person name="Everett M.V."/>
            <person name="Foulon E."/>
            <person name="Grimwood J."/>
            <person name="Gundlach H."/>
            <person name="Henrissat B."/>
            <person name="Napoli C."/>
            <person name="McDonald S.M."/>
            <person name="Parker M.S."/>
            <person name="Rombauts S."/>
            <person name="Salamov A."/>
            <person name="Von Dassow P."/>
            <person name="Badger J.H."/>
            <person name="Coutinho P.M."/>
            <person name="Demir E."/>
            <person name="Dubchak I."/>
            <person name="Gentemann C."/>
            <person name="Eikrem W."/>
            <person name="Gready J.E."/>
            <person name="John U."/>
            <person name="Lanier W."/>
            <person name="Lindquist E.A."/>
            <person name="Lucas S."/>
            <person name="Mayer K.F."/>
            <person name="Moreau H."/>
            <person name="Not F."/>
            <person name="Otillar R."/>
            <person name="Panaud O."/>
            <person name="Pangilinan J."/>
            <person name="Paulsen I."/>
            <person name="Piegu B."/>
            <person name="Poliakov A."/>
            <person name="Robbens S."/>
            <person name="Schmutz J."/>
            <person name="Toulza E."/>
            <person name="Wyss T."/>
            <person name="Zelensky A."/>
            <person name="Zhou K."/>
            <person name="Armbrust E.V."/>
            <person name="Bhattacharya D."/>
            <person name="Goodenough U.W."/>
            <person name="Van de Peer Y."/>
            <person name="Grigoriev I.V."/>
        </authorList>
    </citation>
    <scope>NUCLEOTIDE SEQUENCE [LARGE SCALE GENOMIC DNA]</scope>
    <source>
        <strain evidence="2 3">CCMP1545</strain>
    </source>
</reference>
<dbReference type="STRING" id="564608.C1MNY1"/>
<dbReference type="GeneID" id="9682630"/>
<keyword evidence="3" id="KW-1185">Reference proteome</keyword>
<name>C1MNY1_MICPC</name>
<evidence type="ECO:0000256" key="1">
    <source>
        <dbReference type="SAM" id="MobiDB-lite"/>
    </source>
</evidence>
<dbReference type="EMBL" id="GG663737">
    <property type="protein sequence ID" value="EEH58368.1"/>
    <property type="molecule type" value="Genomic_DNA"/>
</dbReference>
<dbReference type="KEGG" id="mpp:MICPUCDRAFT_56073"/>
<protein>
    <submittedName>
        <fullName evidence="2">Predicted protein</fullName>
    </submittedName>
</protein>
<gene>
    <name evidence="2" type="ORF">MICPUCDRAFT_56073</name>
</gene>